<dbReference type="RefSeq" id="XP_053579489.1">
    <property type="nucleotide sequence ID" value="XM_053735923.1"/>
</dbReference>
<sequence length="609" mass="65439">MSGSRPRLGSITIERFDRLEFVLLVRWLLWGLFSSWSSSILVKLGDNWLNLALKILLLLLKFFSGCISVGSEPRDGLIDGFLNGLLVILIKLSSEFFLVSDLVLEGIGVGFKLVTGLGLLLDQFVILSELLGVIDHALNVFGAESVLVVGDGDLVLVSGSLILGGNVEDSVDVDFKGDFDLWNSTWCWWESDESLVTHLDGDGWLVVSGGREDLGLLGWDDSVTADKLGHDSSDGLNTHGKWVDIKKNNLSGVFLSRDNSSLDGGSVGNGLIRVDSAGWFLSVKELLDELLDLWNSGGSSDKNNLVDIILLEVRVFKNLLHWLESSTEEIHVELLELGTGEGLREVFSVEEGLDLNLGLMLGGESSLCLLDLTTELLNGTLVLAEILSRLLLVKLDEVLHDTLIEIFSSQVGISVGGQHLEDSVVDGDSGGGWLVDDTNNVQSSDGSGVLGSLTLGIIENHSGDFFWGELLVVRSDFNFDGWLVALVKNLEWPMFDIGLDGLVVVISSDEAFGIKDGVLWVDGELVLGGISDQTLSLLSGEGNVGWGDTLTLVVGNDFNTSVLVDSDTGVGGSEIDTNDGSILGLLLLGFLLFFAVDTDGGKGDQAQQE</sequence>
<dbReference type="InterPro" id="IPR019651">
    <property type="entry name" value="Glutamate_DH_NAD-spec"/>
</dbReference>
<dbReference type="AlphaFoldDB" id="A0A6A5FZF8"/>
<gene>
    <name evidence="1" type="ORF">GCK72_024515</name>
</gene>
<dbReference type="CTD" id="78777819"/>
<protein>
    <submittedName>
        <fullName evidence="1">Uncharacterized protein</fullName>
    </submittedName>
</protein>
<dbReference type="EMBL" id="WUAV01000006">
    <property type="protein sequence ID" value="KAF1748048.1"/>
    <property type="molecule type" value="Genomic_DNA"/>
</dbReference>
<dbReference type="Pfam" id="PF10712">
    <property type="entry name" value="NAD-GH"/>
    <property type="match status" value="2"/>
</dbReference>
<name>A0A6A5FZF8_CAERE</name>
<evidence type="ECO:0000313" key="2">
    <source>
        <dbReference type="Proteomes" id="UP000483820"/>
    </source>
</evidence>
<evidence type="ECO:0000313" key="1">
    <source>
        <dbReference type="EMBL" id="KAF1748048.1"/>
    </source>
</evidence>
<comment type="caution">
    <text evidence="1">The sequence shown here is derived from an EMBL/GenBank/DDBJ whole genome shotgun (WGS) entry which is preliminary data.</text>
</comment>
<dbReference type="Proteomes" id="UP000483820">
    <property type="component" value="Chromosome X"/>
</dbReference>
<organism evidence="1 2">
    <name type="scientific">Caenorhabditis remanei</name>
    <name type="common">Caenorhabditis vulgaris</name>
    <dbReference type="NCBI Taxonomy" id="31234"/>
    <lineage>
        <taxon>Eukaryota</taxon>
        <taxon>Metazoa</taxon>
        <taxon>Ecdysozoa</taxon>
        <taxon>Nematoda</taxon>
        <taxon>Chromadorea</taxon>
        <taxon>Rhabditida</taxon>
        <taxon>Rhabditina</taxon>
        <taxon>Rhabditomorpha</taxon>
        <taxon>Rhabditoidea</taxon>
        <taxon>Rhabditidae</taxon>
        <taxon>Peloderinae</taxon>
        <taxon>Caenorhabditis</taxon>
    </lineage>
</organism>
<dbReference type="GeneID" id="78777819"/>
<proteinExistence type="predicted"/>
<accession>A0A6A5FZF8</accession>
<dbReference type="KEGG" id="crq:GCK72_024515"/>
<reference evidence="1 2" key="1">
    <citation type="submission" date="2019-12" db="EMBL/GenBank/DDBJ databases">
        <title>Chromosome-level assembly of the Caenorhabditis remanei genome.</title>
        <authorList>
            <person name="Teterina A.A."/>
            <person name="Willis J.H."/>
            <person name="Phillips P.C."/>
        </authorList>
    </citation>
    <scope>NUCLEOTIDE SEQUENCE [LARGE SCALE GENOMIC DNA]</scope>
    <source>
        <strain evidence="1 2">PX506</strain>
        <tissue evidence="1">Whole organism</tissue>
    </source>
</reference>